<dbReference type="Pfam" id="PF20479">
    <property type="entry name" value="TMEM128"/>
    <property type="match status" value="1"/>
</dbReference>
<evidence type="ECO:0000313" key="2">
    <source>
        <dbReference type="Proteomes" id="UP000189704"/>
    </source>
</evidence>
<protein>
    <submittedName>
        <fullName evidence="3">Transmembrane protein 128 isoform X2</fullName>
    </submittedName>
</protein>
<sequence length="132" mass="14930">MEASRAREQLRRRFLLPPDVAVPLDGEENVGLETSTAVEKKEKPLPRLNIHSGFWILASIAVTYYVDFFKTLKENFHTSSWFLFGGALLLVSLSVAFYCIVYLEWCHGIEEYDVKYPALVPITTATFIAAGI</sequence>
<keyword evidence="1" id="KW-0472">Membrane</keyword>
<keyword evidence="1 3" id="KW-0812">Transmembrane</keyword>
<feature type="transmembrane region" description="Helical" evidence="1">
    <location>
        <begin position="48"/>
        <end position="66"/>
    </location>
</feature>
<accession>A0A3Q0ECK8</accession>
<gene>
    <name evidence="3" type="primary">TMEM128</name>
</gene>
<keyword evidence="2" id="KW-1185">Reference proteome</keyword>
<organism evidence="2 3">
    <name type="scientific">Carlito syrichta</name>
    <name type="common">Philippine tarsier</name>
    <name type="synonym">Tarsius syrichta</name>
    <dbReference type="NCBI Taxonomy" id="1868482"/>
    <lineage>
        <taxon>Eukaryota</taxon>
        <taxon>Metazoa</taxon>
        <taxon>Chordata</taxon>
        <taxon>Craniata</taxon>
        <taxon>Vertebrata</taxon>
        <taxon>Euteleostomi</taxon>
        <taxon>Mammalia</taxon>
        <taxon>Eutheria</taxon>
        <taxon>Euarchontoglires</taxon>
        <taxon>Primates</taxon>
        <taxon>Haplorrhini</taxon>
        <taxon>Tarsiiformes</taxon>
        <taxon>Tarsiidae</taxon>
        <taxon>Carlito</taxon>
    </lineage>
</organism>
<proteinExistence type="predicted"/>
<evidence type="ECO:0000256" key="1">
    <source>
        <dbReference type="SAM" id="Phobius"/>
    </source>
</evidence>
<feature type="transmembrane region" description="Helical" evidence="1">
    <location>
        <begin position="81"/>
        <end position="103"/>
    </location>
</feature>
<dbReference type="CTD" id="85013"/>
<dbReference type="Proteomes" id="UP000189704">
    <property type="component" value="Unplaced"/>
</dbReference>
<dbReference type="GeneID" id="103270686"/>
<dbReference type="InterPro" id="IPR033579">
    <property type="entry name" value="TMEM128"/>
</dbReference>
<evidence type="ECO:0000313" key="3">
    <source>
        <dbReference type="RefSeq" id="XP_021573316.1"/>
    </source>
</evidence>
<dbReference type="AlphaFoldDB" id="A0A3Q0ECK8"/>
<dbReference type="PANTHER" id="PTHR31134">
    <property type="entry name" value="TRANSMEMBRANE PROTEIN 128"/>
    <property type="match status" value="1"/>
</dbReference>
<dbReference type="RefSeq" id="XP_021573316.1">
    <property type="nucleotide sequence ID" value="XM_021717641.1"/>
</dbReference>
<name>A0A3Q0ECK8_CARSF</name>
<reference evidence="3" key="1">
    <citation type="submission" date="2025-08" db="UniProtKB">
        <authorList>
            <consortium name="RefSeq"/>
        </authorList>
    </citation>
    <scope>IDENTIFICATION</scope>
</reference>
<keyword evidence="1" id="KW-1133">Transmembrane helix</keyword>
<dbReference type="PANTHER" id="PTHR31134:SF1">
    <property type="entry name" value="TRANSMEMBRANE PROTEIN 128"/>
    <property type="match status" value="1"/>
</dbReference>